<dbReference type="KEGG" id="mabb:MASS_4202"/>
<name>A0AB33AGE4_9MYCO</name>
<sequence length="267" mass="29727">MTDHRKPGQHVRVTLKRLAQVEVVGVEAISDSSGRDFMPHPFGHTQSSRFNGWDGYERYTRELLDRVNHGDLSGLKHWFSDYVTADLRVECVIDTNGEPSRRLMAHRCGDAGYLAIQQPDEDMVDVYSLAPNQLGAAIAGSANLTGPGKRAMITIPDIDRTSPPRRENTGQVSIQVQPANATGSVALSSTEITSFARVQSRWQPARDWGFDRQKKAVVWVRIDGDGEYVYASGYKYLTPVTTRELAQRIDQLISEDVAAIREARGAR</sequence>
<reference evidence="1 2" key="1">
    <citation type="journal article" date="2013" name="Genome Announc.">
        <title>Complete Genome Sequence of Mycobacterium massiliense Clinical Strain Asan 50594, Belonging to the Type II Genotype.</title>
        <authorList>
            <person name="Kim B.J."/>
            <person name="Kim B.R."/>
            <person name="Hong S.H."/>
            <person name="Seok S.H."/>
            <person name="Kook Y.H."/>
            <person name="Kim B.J."/>
        </authorList>
    </citation>
    <scope>NUCLEOTIDE SEQUENCE [LARGE SCALE GENOMIC DNA]</scope>
    <source>
        <strain evidence="1 2">50594</strain>
    </source>
</reference>
<dbReference type="RefSeq" id="WP_016343410.1">
    <property type="nucleotide sequence ID" value="NC_021282.1"/>
</dbReference>
<dbReference type="AlphaFoldDB" id="A0AB33AGE4"/>
<evidence type="ECO:0000313" key="1">
    <source>
        <dbReference type="EMBL" id="AGM30804.1"/>
    </source>
</evidence>
<evidence type="ECO:0008006" key="3">
    <source>
        <dbReference type="Google" id="ProtNLM"/>
    </source>
</evidence>
<dbReference type="EMBL" id="CP004374">
    <property type="protein sequence ID" value="AGM30804.1"/>
    <property type="molecule type" value="Genomic_DNA"/>
</dbReference>
<dbReference type="Proteomes" id="UP000013961">
    <property type="component" value="Chromosome"/>
</dbReference>
<protein>
    <recommendedName>
        <fullName evidence="3">ESX secretion-associated protein EspG</fullName>
    </recommendedName>
</protein>
<organism evidence="1 2">
    <name type="scientific">Mycobacteroides abscessus subsp. bolletii 50594</name>
    <dbReference type="NCBI Taxonomy" id="1303024"/>
    <lineage>
        <taxon>Bacteria</taxon>
        <taxon>Bacillati</taxon>
        <taxon>Actinomycetota</taxon>
        <taxon>Actinomycetes</taxon>
        <taxon>Mycobacteriales</taxon>
        <taxon>Mycobacteriaceae</taxon>
        <taxon>Mycobacteroides</taxon>
        <taxon>Mycobacteroides abscessus</taxon>
    </lineage>
</organism>
<evidence type="ECO:0000313" key="2">
    <source>
        <dbReference type="Proteomes" id="UP000013961"/>
    </source>
</evidence>
<accession>A0AB33AGE4</accession>
<proteinExistence type="predicted"/>
<gene>
    <name evidence="1" type="ORF">MASS_4202</name>
</gene>